<organism evidence="2 3">
    <name type="scientific">Elysia crispata</name>
    <name type="common">lettuce slug</name>
    <dbReference type="NCBI Taxonomy" id="231223"/>
    <lineage>
        <taxon>Eukaryota</taxon>
        <taxon>Metazoa</taxon>
        <taxon>Spiralia</taxon>
        <taxon>Lophotrochozoa</taxon>
        <taxon>Mollusca</taxon>
        <taxon>Gastropoda</taxon>
        <taxon>Heterobranchia</taxon>
        <taxon>Euthyneura</taxon>
        <taxon>Panpulmonata</taxon>
        <taxon>Sacoglossa</taxon>
        <taxon>Placobranchoidea</taxon>
        <taxon>Plakobranchidae</taxon>
        <taxon>Elysia</taxon>
    </lineage>
</organism>
<feature type="compositionally biased region" description="Polar residues" evidence="1">
    <location>
        <begin position="101"/>
        <end position="115"/>
    </location>
</feature>
<dbReference type="EMBL" id="JAWDGP010003531">
    <property type="protein sequence ID" value="KAK3773566.1"/>
    <property type="molecule type" value="Genomic_DNA"/>
</dbReference>
<dbReference type="Proteomes" id="UP001283361">
    <property type="component" value="Unassembled WGS sequence"/>
</dbReference>
<name>A0AAE1DK37_9GAST</name>
<sequence length="122" mass="13762">MKRLREDQTVIERDRRKVSVIRANSEVKTWTVEMLVPHVTLNTGISRPAEPSSGPNPVTFGHQRSHWVNSIVCAFYATDLRFDRAILDSETEIKAEDKHASTVTNNEQKACSQGVTPDLSWA</sequence>
<feature type="region of interest" description="Disordered" evidence="1">
    <location>
        <begin position="96"/>
        <end position="122"/>
    </location>
</feature>
<reference evidence="2" key="1">
    <citation type="journal article" date="2023" name="G3 (Bethesda)">
        <title>A reference genome for the long-term kleptoplast-retaining sea slug Elysia crispata morphotype clarki.</title>
        <authorList>
            <person name="Eastman K.E."/>
            <person name="Pendleton A.L."/>
            <person name="Shaikh M.A."/>
            <person name="Suttiyut T."/>
            <person name="Ogas R."/>
            <person name="Tomko P."/>
            <person name="Gavelis G."/>
            <person name="Widhalm J.R."/>
            <person name="Wisecaver J.H."/>
        </authorList>
    </citation>
    <scope>NUCLEOTIDE SEQUENCE</scope>
    <source>
        <strain evidence="2">ECLA1</strain>
    </source>
</reference>
<proteinExistence type="predicted"/>
<evidence type="ECO:0000256" key="1">
    <source>
        <dbReference type="SAM" id="MobiDB-lite"/>
    </source>
</evidence>
<evidence type="ECO:0000313" key="3">
    <source>
        <dbReference type="Proteomes" id="UP001283361"/>
    </source>
</evidence>
<evidence type="ECO:0000313" key="2">
    <source>
        <dbReference type="EMBL" id="KAK3773566.1"/>
    </source>
</evidence>
<protein>
    <submittedName>
        <fullName evidence="2">Uncharacterized protein</fullName>
    </submittedName>
</protein>
<keyword evidence="3" id="KW-1185">Reference proteome</keyword>
<dbReference type="AlphaFoldDB" id="A0AAE1DK37"/>
<accession>A0AAE1DK37</accession>
<gene>
    <name evidence="2" type="ORF">RRG08_022276</name>
</gene>
<comment type="caution">
    <text evidence="2">The sequence shown here is derived from an EMBL/GenBank/DDBJ whole genome shotgun (WGS) entry which is preliminary data.</text>
</comment>